<comment type="caution">
    <text evidence="1">The sequence shown here is derived from an EMBL/GenBank/DDBJ whole genome shotgun (WGS) entry which is preliminary data.</text>
</comment>
<sequence length="107" mass="11383">MVITASHLVRQVRARRPQDLSASPARVRTARVPDAVAIGSAQAVGSATTAPSAMHTEGSSDAPPTFEEVMAKWFHLLNDCTGGGTFESGFSKLGDGQLLFLQNRWDA</sequence>
<dbReference type="EMBL" id="BDGG01000007">
    <property type="protein sequence ID" value="GAV01525.1"/>
    <property type="molecule type" value="Genomic_DNA"/>
</dbReference>
<evidence type="ECO:0000313" key="2">
    <source>
        <dbReference type="Proteomes" id="UP000186922"/>
    </source>
</evidence>
<organism evidence="1 2">
    <name type="scientific">Ramazzottius varieornatus</name>
    <name type="common">Water bear</name>
    <name type="synonym">Tardigrade</name>
    <dbReference type="NCBI Taxonomy" id="947166"/>
    <lineage>
        <taxon>Eukaryota</taxon>
        <taxon>Metazoa</taxon>
        <taxon>Ecdysozoa</taxon>
        <taxon>Tardigrada</taxon>
        <taxon>Eutardigrada</taxon>
        <taxon>Parachela</taxon>
        <taxon>Hypsibioidea</taxon>
        <taxon>Ramazzottiidae</taxon>
        <taxon>Ramazzottius</taxon>
    </lineage>
</organism>
<gene>
    <name evidence="1" type="primary">RvY_12224-1</name>
    <name evidence="1" type="synonym">RvY_12224.1</name>
    <name evidence="1" type="ORF">RvY_12224</name>
</gene>
<proteinExistence type="predicted"/>
<keyword evidence="2" id="KW-1185">Reference proteome</keyword>
<name>A0A1D1VIQ7_RAMVA</name>
<dbReference type="Proteomes" id="UP000186922">
    <property type="component" value="Unassembled WGS sequence"/>
</dbReference>
<accession>A0A1D1VIQ7</accession>
<protein>
    <submittedName>
        <fullName evidence="1">Uncharacterized protein</fullName>
    </submittedName>
</protein>
<evidence type="ECO:0000313" key="1">
    <source>
        <dbReference type="EMBL" id="GAV01525.1"/>
    </source>
</evidence>
<dbReference type="AlphaFoldDB" id="A0A1D1VIQ7"/>
<reference evidence="1 2" key="1">
    <citation type="journal article" date="2016" name="Nat. Commun.">
        <title>Extremotolerant tardigrade genome and improved radiotolerance of human cultured cells by tardigrade-unique protein.</title>
        <authorList>
            <person name="Hashimoto T."/>
            <person name="Horikawa D.D."/>
            <person name="Saito Y."/>
            <person name="Kuwahara H."/>
            <person name="Kozuka-Hata H."/>
            <person name="Shin-I T."/>
            <person name="Minakuchi Y."/>
            <person name="Ohishi K."/>
            <person name="Motoyama A."/>
            <person name="Aizu T."/>
            <person name="Enomoto A."/>
            <person name="Kondo K."/>
            <person name="Tanaka S."/>
            <person name="Hara Y."/>
            <person name="Koshikawa S."/>
            <person name="Sagara H."/>
            <person name="Miura T."/>
            <person name="Yokobori S."/>
            <person name="Miyagawa K."/>
            <person name="Suzuki Y."/>
            <person name="Kubo T."/>
            <person name="Oyama M."/>
            <person name="Kohara Y."/>
            <person name="Fujiyama A."/>
            <person name="Arakawa K."/>
            <person name="Katayama T."/>
            <person name="Toyoda A."/>
            <person name="Kunieda T."/>
        </authorList>
    </citation>
    <scope>NUCLEOTIDE SEQUENCE [LARGE SCALE GENOMIC DNA]</scope>
    <source>
        <strain evidence="1 2">YOKOZUNA-1</strain>
    </source>
</reference>